<evidence type="ECO:0000313" key="3">
    <source>
        <dbReference type="Proteomes" id="UP001458880"/>
    </source>
</evidence>
<evidence type="ECO:0000256" key="1">
    <source>
        <dbReference type="SAM" id="MobiDB-lite"/>
    </source>
</evidence>
<keyword evidence="3" id="KW-1185">Reference proteome</keyword>
<reference evidence="2 3" key="1">
    <citation type="journal article" date="2024" name="BMC Genomics">
        <title>De novo assembly and annotation of Popillia japonica's genome with initial clues to its potential as an invasive pest.</title>
        <authorList>
            <person name="Cucini C."/>
            <person name="Boschi S."/>
            <person name="Funari R."/>
            <person name="Cardaioli E."/>
            <person name="Iannotti N."/>
            <person name="Marturano G."/>
            <person name="Paoli F."/>
            <person name="Bruttini M."/>
            <person name="Carapelli A."/>
            <person name="Frati F."/>
            <person name="Nardi F."/>
        </authorList>
    </citation>
    <scope>NUCLEOTIDE SEQUENCE [LARGE SCALE GENOMIC DNA]</scope>
    <source>
        <strain evidence="2">DMR45628</strain>
    </source>
</reference>
<dbReference type="Proteomes" id="UP001458880">
    <property type="component" value="Unassembled WGS sequence"/>
</dbReference>
<feature type="region of interest" description="Disordered" evidence="1">
    <location>
        <begin position="37"/>
        <end position="123"/>
    </location>
</feature>
<feature type="compositionally biased region" description="Low complexity" evidence="1">
    <location>
        <begin position="105"/>
        <end position="115"/>
    </location>
</feature>
<feature type="compositionally biased region" description="Basic and acidic residues" evidence="1">
    <location>
        <begin position="95"/>
        <end position="104"/>
    </location>
</feature>
<comment type="caution">
    <text evidence="2">The sequence shown here is derived from an EMBL/GenBank/DDBJ whole genome shotgun (WGS) entry which is preliminary data.</text>
</comment>
<organism evidence="2 3">
    <name type="scientific">Popillia japonica</name>
    <name type="common">Japanese beetle</name>
    <dbReference type="NCBI Taxonomy" id="7064"/>
    <lineage>
        <taxon>Eukaryota</taxon>
        <taxon>Metazoa</taxon>
        <taxon>Ecdysozoa</taxon>
        <taxon>Arthropoda</taxon>
        <taxon>Hexapoda</taxon>
        <taxon>Insecta</taxon>
        <taxon>Pterygota</taxon>
        <taxon>Neoptera</taxon>
        <taxon>Endopterygota</taxon>
        <taxon>Coleoptera</taxon>
        <taxon>Polyphaga</taxon>
        <taxon>Scarabaeiformia</taxon>
        <taxon>Scarabaeidae</taxon>
        <taxon>Rutelinae</taxon>
        <taxon>Popillia</taxon>
    </lineage>
</organism>
<accession>A0AAW1KBK2</accession>
<feature type="compositionally biased region" description="Basic and acidic residues" evidence="1">
    <location>
        <begin position="73"/>
        <end position="88"/>
    </location>
</feature>
<name>A0AAW1KBK2_POPJA</name>
<evidence type="ECO:0000313" key="2">
    <source>
        <dbReference type="EMBL" id="KAK9716864.1"/>
    </source>
</evidence>
<gene>
    <name evidence="2" type="ORF">QE152_g24482</name>
</gene>
<protein>
    <submittedName>
        <fullName evidence="2">Uncharacterized protein</fullName>
    </submittedName>
</protein>
<proteinExistence type="predicted"/>
<dbReference type="AlphaFoldDB" id="A0AAW1KBK2"/>
<dbReference type="EMBL" id="JASPKY010000251">
    <property type="protein sequence ID" value="KAK9716864.1"/>
    <property type="molecule type" value="Genomic_DNA"/>
</dbReference>
<sequence>MRNHLGTINGDTANHSPATYSLLLLSRITPVDLRRRVASKKEHEEDVEKITRDIAEAGSSEVEKPVEVQSFTGEKKAEAGSSEVEKPVEVQSFTGEKKFVENKKSIQPKQKISSQRNTSNNVEIQSTSMLAVAAKITETETCEDMNEVHRC</sequence>
<feature type="compositionally biased region" description="Basic and acidic residues" evidence="1">
    <location>
        <begin position="37"/>
        <end position="66"/>
    </location>
</feature>